<keyword evidence="1" id="KW-0812">Transmembrane</keyword>
<comment type="caution">
    <text evidence="2">The sequence shown here is derived from an EMBL/GenBank/DDBJ whole genome shotgun (WGS) entry which is preliminary data.</text>
</comment>
<keyword evidence="1" id="KW-0472">Membrane</keyword>
<feature type="transmembrane region" description="Helical" evidence="1">
    <location>
        <begin position="229"/>
        <end position="248"/>
    </location>
</feature>
<dbReference type="Proteomes" id="UP000664654">
    <property type="component" value="Unassembled WGS sequence"/>
</dbReference>
<accession>A0A939DS07</accession>
<dbReference type="RefSeq" id="WP_206574955.1">
    <property type="nucleotide sequence ID" value="NZ_JAFKCV010000011.1"/>
</dbReference>
<protein>
    <recommendedName>
        <fullName evidence="4">FTR1 family iron permease</fullName>
    </recommendedName>
</protein>
<feature type="transmembrane region" description="Helical" evidence="1">
    <location>
        <begin position="67"/>
        <end position="86"/>
    </location>
</feature>
<reference evidence="2" key="1">
    <citation type="submission" date="2021-03" db="EMBL/GenBank/DDBJ databases">
        <title>novel species isolated from a fishpond in China.</title>
        <authorList>
            <person name="Lu H."/>
            <person name="Cai Z."/>
        </authorList>
    </citation>
    <scope>NUCLEOTIDE SEQUENCE</scope>
    <source>
        <strain evidence="2">JCM 30855</strain>
    </source>
</reference>
<feature type="transmembrane region" description="Helical" evidence="1">
    <location>
        <begin position="34"/>
        <end position="55"/>
    </location>
</feature>
<evidence type="ECO:0000256" key="1">
    <source>
        <dbReference type="SAM" id="Phobius"/>
    </source>
</evidence>
<feature type="transmembrane region" description="Helical" evidence="1">
    <location>
        <begin position="98"/>
        <end position="127"/>
    </location>
</feature>
<dbReference type="EMBL" id="JAFKCV010000011">
    <property type="protein sequence ID" value="MBN7826841.1"/>
    <property type="molecule type" value="Genomic_DNA"/>
</dbReference>
<sequence>MLINSIILFLRDALPAFILISVLLAFANQQQRSLMWLGWGTALGFFSAVMLATLVDNLSELAEGAGMELTMILLQCLAYGMILLNLACSVGRQHNARLWQLTAAGAVLLTLTLDGANFLVFFVGFWTHGTSPLALMLGTMMGAAVCISVAVLLYLLCQHWLAGHRVWLCALFLLCWSAGQLVHILPLLAQVDLISPLQAVWDTSQWIADSSEMGHLLHSLFGYEAAPSFWQLVIYLLSALGPFAWLYLSKRQDNAAHLLGEDL</sequence>
<gene>
    <name evidence="2" type="ORF">J0A66_16515</name>
</gene>
<organism evidence="2 3">
    <name type="scientific">Bowmanella dokdonensis</name>
    <dbReference type="NCBI Taxonomy" id="751969"/>
    <lineage>
        <taxon>Bacteria</taxon>
        <taxon>Pseudomonadati</taxon>
        <taxon>Pseudomonadota</taxon>
        <taxon>Gammaproteobacteria</taxon>
        <taxon>Alteromonadales</taxon>
        <taxon>Alteromonadaceae</taxon>
        <taxon>Bowmanella</taxon>
    </lineage>
</organism>
<keyword evidence="1" id="KW-1133">Transmembrane helix</keyword>
<evidence type="ECO:0008006" key="4">
    <source>
        <dbReference type="Google" id="ProtNLM"/>
    </source>
</evidence>
<proteinExistence type="predicted"/>
<keyword evidence="3" id="KW-1185">Reference proteome</keyword>
<evidence type="ECO:0000313" key="2">
    <source>
        <dbReference type="EMBL" id="MBN7826841.1"/>
    </source>
</evidence>
<feature type="transmembrane region" description="Helical" evidence="1">
    <location>
        <begin position="6"/>
        <end position="27"/>
    </location>
</feature>
<evidence type="ECO:0000313" key="3">
    <source>
        <dbReference type="Proteomes" id="UP000664654"/>
    </source>
</evidence>
<feature type="transmembrane region" description="Helical" evidence="1">
    <location>
        <begin position="133"/>
        <end position="156"/>
    </location>
</feature>
<feature type="transmembrane region" description="Helical" evidence="1">
    <location>
        <begin position="168"/>
        <end position="189"/>
    </location>
</feature>
<dbReference type="AlphaFoldDB" id="A0A939DS07"/>
<name>A0A939DS07_9ALTE</name>